<feature type="region of interest" description="Disordered" evidence="1">
    <location>
        <begin position="46"/>
        <end position="67"/>
    </location>
</feature>
<gene>
    <name evidence="2" type="ORF">RR42_m1734</name>
</gene>
<protein>
    <submittedName>
        <fullName evidence="2">Phage tail X</fullName>
    </submittedName>
</protein>
<reference evidence="2 3" key="1">
    <citation type="journal article" date="2015" name="Genome Announc.">
        <title>Complete Genome Sequence of Cupriavidus basilensis 4G11, Isolated from the Oak Ridge Field Research Center Site.</title>
        <authorList>
            <person name="Ray J."/>
            <person name="Waters R.J."/>
            <person name="Skerker J.M."/>
            <person name="Kuehl J.V."/>
            <person name="Price M.N."/>
            <person name="Huang J."/>
            <person name="Chakraborty R."/>
            <person name="Arkin A.P."/>
            <person name="Deutschbauer A."/>
        </authorList>
    </citation>
    <scope>NUCLEOTIDE SEQUENCE [LARGE SCALE GENOMIC DNA]</scope>
    <source>
        <strain evidence="2">4G11</strain>
    </source>
</reference>
<proteinExistence type="predicted"/>
<dbReference type="STRING" id="68895.RR42_m1734"/>
<evidence type="ECO:0000313" key="3">
    <source>
        <dbReference type="Proteomes" id="UP000031843"/>
    </source>
</evidence>
<dbReference type="OrthoDB" id="8759063at2"/>
<dbReference type="InterPro" id="IPR008861">
    <property type="entry name" value="GpX-like"/>
</dbReference>
<dbReference type="EMBL" id="CP010536">
    <property type="protein sequence ID" value="AJG19131.1"/>
    <property type="molecule type" value="Genomic_DNA"/>
</dbReference>
<organism evidence="2 3">
    <name type="scientific">Cupriavidus basilensis</name>
    <dbReference type="NCBI Taxonomy" id="68895"/>
    <lineage>
        <taxon>Bacteria</taxon>
        <taxon>Pseudomonadati</taxon>
        <taxon>Pseudomonadota</taxon>
        <taxon>Betaproteobacteria</taxon>
        <taxon>Burkholderiales</taxon>
        <taxon>Burkholderiaceae</taxon>
        <taxon>Cupriavidus</taxon>
    </lineage>
</organism>
<name>A0A0C4YEC0_9BURK</name>
<dbReference type="AlphaFoldDB" id="A0A0C4YEC0"/>
<evidence type="ECO:0000313" key="2">
    <source>
        <dbReference type="EMBL" id="AJG19131.1"/>
    </source>
</evidence>
<dbReference type="KEGG" id="cbw:RR42_m1734"/>
<dbReference type="Proteomes" id="UP000031843">
    <property type="component" value="Chromosome main"/>
</dbReference>
<accession>A0A0C4YEC0</accession>
<dbReference type="RefSeq" id="WP_043345769.1">
    <property type="nucleotide sequence ID" value="NZ_CP010536.1"/>
</dbReference>
<keyword evidence="3" id="KW-1185">Reference proteome</keyword>
<sequence>MRARAMQGDTVDAICQRVYGRTAGVTEAVLEANPGLADLGPVLPNGTELELPDNPPQPAIQRVQLWD</sequence>
<evidence type="ECO:0000256" key="1">
    <source>
        <dbReference type="SAM" id="MobiDB-lite"/>
    </source>
</evidence>
<dbReference type="Pfam" id="PF05489">
    <property type="entry name" value="Phage_tail_X"/>
    <property type="match status" value="1"/>
</dbReference>